<reference evidence="3 4" key="1">
    <citation type="submission" date="2018-03" db="EMBL/GenBank/DDBJ databases">
        <title>Genomic Encyclopedia of Type Strains, Phase III (KMG-III): the genomes of soil and plant-associated and newly described type strains.</title>
        <authorList>
            <person name="Whitman W."/>
        </authorList>
    </citation>
    <scope>NUCLEOTIDE SEQUENCE [LARGE SCALE GENOMIC DNA]</scope>
    <source>
        <strain evidence="3 4">CGMCC 4.7125</strain>
    </source>
</reference>
<evidence type="ECO:0000259" key="2">
    <source>
        <dbReference type="Pfam" id="PF16169"/>
    </source>
</evidence>
<evidence type="ECO:0000313" key="3">
    <source>
        <dbReference type="EMBL" id="PRX45642.1"/>
    </source>
</evidence>
<sequence>MTEREYRLRGGRQPDVSALANLLAHHGIAGPDAAPLTEPLLFLAGGGIGAGYHLGEFTADGSKTLTLGFRDRPGDHRGWLSSTVERLGLPVPHTTGWARVAGKRLGTELAAGRPALVLPERSAAGYWQLPEDTGGAGAHFVVAYAETGDGVLVDDRNTAPLTVDRATLTRARSRAGARHVLLAFRPDDREHGTPVDPAAAVRAGLAHCARTCRAEAWATWARQVTDERARKNWPTVFAERRGLVGALLSAWTAISPSGPGGGHLRDLFADGLAEAAPLLGEPALTEHARTWRAIAGRWQELARVLLGDDHPEFGWMRGLVSRVGDGVRAGDAGREAAAGAATELRRLRTHYDAETPFTERQARALFAELGARLQDIHVDESRAIAALRDITTR</sequence>
<keyword evidence="4" id="KW-1185">Reference proteome</keyword>
<proteinExistence type="predicted"/>
<feature type="domain" description="DUF4872" evidence="2">
    <location>
        <begin position="168"/>
        <end position="305"/>
    </location>
</feature>
<dbReference type="Proteomes" id="UP000238362">
    <property type="component" value="Unassembled WGS sequence"/>
</dbReference>
<feature type="domain" description="Butirosin biosynthesis protein H N-terminal" evidence="1">
    <location>
        <begin position="16"/>
        <end position="155"/>
    </location>
</feature>
<dbReference type="Pfam" id="PF14399">
    <property type="entry name" value="BtrH_N"/>
    <property type="match status" value="1"/>
</dbReference>
<dbReference type="Pfam" id="PF16169">
    <property type="entry name" value="DUF4872"/>
    <property type="match status" value="1"/>
</dbReference>
<gene>
    <name evidence="3" type="ORF">B0I33_109305</name>
</gene>
<organism evidence="3 4">
    <name type="scientific">Prauserella shujinwangii</name>
    <dbReference type="NCBI Taxonomy" id="1453103"/>
    <lineage>
        <taxon>Bacteria</taxon>
        <taxon>Bacillati</taxon>
        <taxon>Actinomycetota</taxon>
        <taxon>Actinomycetes</taxon>
        <taxon>Pseudonocardiales</taxon>
        <taxon>Pseudonocardiaceae</taxon>
        <taxon>Prauserella</taxon>
    </lineage>
</organism>
<evidence type="ECO:0000313" key="4">
    <source>
        <dbReference type="Proteomes" id="UP000238362"/>
    </source>
</evidence>
<accession>A0A2T0LQT5</accession>
<evidence type="ECO:0000259" key="1">
    <source>
        <dbReference type="Pfam" id="PF14399"/>
    </source>
</evidence>
<dbReference type="AlphaFoldDB" id="A0A2T0LQT5"/>
<name>A0A2T0LQT5_9PSEU</name>
<dbReference type="RefSeq" id="WP_245900936.1">
    <property type="nucleotide sequence ID" value="NZ_PVNH01000009.1"/>
</dbReference>
<dbReference type="InterPro" id="IPR032369">
    <property type="entry name" value="DUF4872"/>
</dbReference>
<dbReference type="InterPro" id="IPR026935">
    <property type="entry name" value="BtrH_N"/>
</dbReference>
<dbReference type="EMBL" id="PVNH01000009">
    <property type="protein sequence ID" value="PRX45642.1"/>
    <property type="molecule type" value="Genomic_DNA"/>
</dbReference>
<protein>
    <submittedName>
        <fullName evidence="3">Butirosin biosynthesis protein H-like</fullName>
    </submittedName>
</protein>
<comment type="caution">
    <text evidence="3">The sequence shown here is derived from an EMBL/GenBank/DDBJ whole genome shotgun (WGS) entry which is preliminary data.</text>
</comment>